<evidence type="ECO:0000256" key="6">
    <source>
        <dbReference type="SAM" id="Phobius"/>
    </source>
</evidence>
<name>M1M9N8_9CLOT</name>
<evidence type="ECO:0000256" key="5">
    <source>
        <dbReference type="ARBA" id="ARBA00023136"/>
    </source>
</evidence>
<feature type="transmembrane region" description="Helical" evidence="6">
    <location>
        <begin position="50"/>
        <end position="72"/>
    </location>
</feature>
<evidence type="ECO:0000313" key="8">
    <source>
        <dbReference type="Proteomes" id="UP000011728"/>
    </source>
</evidence>
<feature type="transmembrane region" description="Helical" evidence="6">
    <location>
        <begin position="12"/>
        <end position="30"/>
    </location>
</feature>
<dbReference type="OrthoDB" id="9795496at2"/>
<protein>
    <submittedName>
        <fullName evidence="7">TspO and MBR like protein</fullName>
    </submittedName>
</protein>
<proteinExistence type="inferred from homology"/>
<dbReference type="STRING" id="36745.CLSAP_09310"/>
<dbReference type="PIRSF" id="PIRSF005859">
    <property type="entry name" value="PBR"/>
    <property type="match status" value="1"/>
</dbReference>
<evidence type="ECO:0000256" key="2">
    <source>
        <dbReference type="ARBA" id="ARBA00007524"/>
    </source>
</evidence>
<dbReference type="FunFam" id="1.20.1260.100:FF:000001">
    <property type="entry name" value="translocator protein 2"/>
    <property type="match status" value="1"/>
</dbReference>
<dbReference type="EMBL" id="CP004121">
    <property type="protein sequence ID" value="AGF54669.1"/>
    <property type="molecule type" value="Genomic_DNA"/>
</dbReference>
<dbReference type="AlphaFoldDB" id="M1M9N8"/>
<dbReference type="InterPro" id="IPR004307">
    <property type="entry name" value="TspO_MBR"/>
</dbReference>
<dbReference type="InterPro" id="IPR038330">
    <property type="entry name" value="TspO/MBR-related_sf"/>
</dbReference>
<comment type="similarity">
    <text evidence="2">Belongs to the TspO/BZRP family.</text>
</comment>
<dbReference type="eggNOG" id="COG3476">
    <property type="taxonomic scope" value="Bacteria"/>
</dbReference>
<dbReference type="PATRIC" id="fig|931276.5.peg.849"/>
<reference evidence="7 8" key="1">
    <citation type="submission" date="2013-02" db="EMBL/GenBank/DDBJ databases">
        <title>Genome sequence of Clostridium saccharoperbutylacetonicum N1-4(HMT).</title>
        <authorList>
            <person name="Poehlein A."/>
            <person name="Daniel R."/>
        </authorList>
    </citation>
    <scope>NUCLEOTIDE SEQUENCE [LARGE SCALE GENOMIC DNA]</scope>
    <source>
        <strain evidence="8">N1-4(HMT)</strain>
    </source>
</reference>
<feature type="transmembrane region" description="Helical" evidence="6">
    <location>
        <begin position="110"/>
        <end position="129"/>
    </location>
</feature>
<dbReference type="KEGG" id="csr:Cspa_c08930"/>
<organism evidence="7 8">
    <name type="scientific">Clostridium saccharoperbutylacetonicum N1-4(HMT)</name>
    <dbReference type="NCBI Taxonomy" id="931276"/>
    <lineage>
        <taxon>Bacteria</taxon>
        <taxon>Bacillati</taxon>
        <taxon>Bacillota</taxon>
        <taxon>Clostridia</taxon>
        <taxon>Eubacteriales</taxon>
        <taxon>Clostridiaceae</taxon>
        <taxon>Clostridium</taxon>
    </lineage>
</organism>
<feature type="transmembrane region" description="Helical" evidence="6">
    <location>
        <begin position="84"/>
        <end position="104"/>
    </location>
</feature>
<dbReference type="RefSeq" id="WP_015390995.1">
    <property type="nucleotide sequence ID" value="NC_020291.1"/>
</dbReference>
<dbReference type="Proteomes" id="UP000011728">
    <property type="component" value="Chromosome"/>
</dbReference>
<dbReference type="PANTHER" id="PTHR10057">
    <property type="entry name" value="PERIPHERAL-TYPE BENZODIAZEPINE RECEPTOR"/>
    <property type="match status" value="1"/>
</dbReference>
<evidence type="ECO:0000256" key="4">
    <source>
        <dbReference type="ARBA" id="ARBA00022989"/>
    </source>
</evidence>
<comment type="subcellular location">
    <subcellularLocation>
        <location evidence="1">Membrane</location>
        <topology evidence="1">Multi-pass membrane protein</topology>
    </subcellularLocation>
</comment>
<accession>M1M9N8</accession>
<dbReference type="HOGENOM" id="CLU_091805_2_0_9"/>
<keyword evidence="5 6" id="KW-0472">Membrane</keyword>
<gene>
    <name evidence="7" type="ORF">Cspa_c08930</name>
</gene>
<dbReference type="PANTHER" id="PTHR10057:SF0">
    <property type="entry name" value="TRANSLOCATOR PROTEIN"/>
    <property type="match status" value="1"/>
</dbReference>
<dbReference type="Gene3D" id="1.20.1260.100">
    <property type="entry name" value="TspO/MBR protein"/>
    <property type="match status" value="1"/>
</dbReference>
<dbReference type="GO" id="GO:0033013">
    <property type="term" value="P:tetrapyrrole metabolic process"/>
    <property type="evidence" value="ECO:0007669"/>
    <property type="project" value="UniProtKB-ARBA"/>
</dbReference>
<dbReference type="Pfam" id="PF03073">
    <property type="entry name" value="TspO_MBR"/>
    <property type="match status" value="1"/>
</dbReference>
<dbReference type="CDD" id="cd15904">
    <property type="entry name" value="TSPO_MBR"/>
    <property type="match status" value="1"/>
</dbReference>
<sequence>MGANTKKQRKIKFIPLIISIAIPLLMGFGAQKLVPNMSLIYENLIKPPFAPPAIIFPIVWTVLYILMGIAAYKVWILKYENIDVSSAIFVYAIQLLLNFLWTIIFFGFKLYGLAFLELMILILFVILTIKRFYDKAGKASILLIPYLIWLIYAGILNFFIWMLNEM</sequence>
<evidence type="ECO:0000256" key="1">
    <source>
        <dbReference type="ARBA" id="ARBA00004141"/>
    </source>
</evidence>
<evidence type="ECO:0000256" key="3">
    <source>
        <dbReference type="ARBA" id="ARBA00022692"/>
    </source>
</evidence>
<dbReference type="GO" id="GO:0016020">
    <property type="term" value="C:membrane"/>
    <property type="evidence" value="ECO:0007669"/>
    <property type="project" value="UniProtKB-SubCell"/>
</dbReference>
<evidence type="ECO:0000313" key="7">
    <source>
        <dbReference type="EMBL" id="AGF54669.1"/>
    </source>
</evidence>
<keyword evidence="4 6" id="KW-1133">Transmembrane helix</keyword>
<feature type="transmembrane region" description="Helical" evidence="6">
    <location>
        <begin position="141"/>
        <end position="163"/>
    </location>
</feature>
<keyword evidence="3 6" id="KW-0812">Transmembrane</keyword>
<keyword evidence="8" id="KW-1185">Reference proteome</keyword>